<evidence type="ECO:0000313" key="1">
    <source>
        <dbReference type="Proteomes" id="UP000790787"/>
    </source>
</evidence>
<protein>
    <submittedName>
        <fullName evidence="2">Uncharacterized protein LOC142164755</fullName>
    </submittedName>
</protein>
<reference evidence="1" key="1">
    <citation type="journal article" date="2014" name="Nat. Commun.">
        <title>The tobacco genome sequence and its comparison with those of tomato and potato.</title>
        <authorList>
            <person name="Sierro N."/>
            <person name="Battey J.N."/>
            <person name="Ouadi S."/>
            <person name="Bakaher N."/>
            <person name="Bovet L."/>
            <person name="Willig A."/>
            <person name="Goepfert S."/>
            <person name="Peitsch M.C."/>
            <person name="Ivanov N.V."/>
        </authorList>
    </citation>
    <scope>NUCLEOTIDE SEQUENCE [LARGE SCALE GENOMIC DNA]</scope>
</reference>
<accession>A0AC58S316</accession>
<gene>
    <name evidence="2" type="primary">LOC142164755</name>
</gene>
<dbReference type="Proteomes" id="UP000790787">
    <property type="component" value="Chromosome 1"/>
</dbReference>
<organism evidence="1 2">
    <name type="scientific">Nicotiana tabacum</name>
    <name type="common">Common tobacco</name>
    <dbReference type="NCBI Taxonomy" id="4097"/>
    <lineage>
        <taxon>Eukaryota</taxon>
        <taxon>Viridiplantae</taxon>
        <taxon>Streptophyta</taxon>
        <taxon>Embryophyta</taxon>
        <taxon>Tracheophyta</taxon>
        <taxon>Spermatophyta</taxon>
        <taxon>Magnoliopsida</taxon>
        <taxon>eudicotyledons</taxon>
        <taxon>Gunneridae</taxon>
        <taxon>Pentapetalae</taxon>
        <taxon>asterids</taxon>
        <taxon>lamiids</taxon>
        <taxon>Solanales</taxon>
        <taxon>Solanaceae</taxon>
        <taxon>Nicotianoideae</taxon>
        <taxon>Nicotianeae</taxon>
        <taxon>Nicotiana</taxon>
    </lineage>
</organism>
<dbReference type="RefSeq" id="XP_075079368.1">
    <property type="nucleotide sequence ID" value="XM_075223267.1"/>
</dbReference>
<keyword evidence="1" id="KW-1185">Reference proteome</keyword>
<name>A0AC58S316_TOBAC</name>
<reference evidence="2" key="2">
    <citation type="submission" date="2025-08" db="UniProtKB">
        <authorList>
            <consortium name="RefSeq"/>
        </authorList>
    </citation>
    <scope>IDENTIFICATION</scope>
    <source>
        <tissue evidence="2">Leaf</tissue>
    </source>
</reference>
<proteinExistence type="predicted"/>
<sequence>MVCGTFVKVPRRKLTSNNYTSPKWIFILNLAAWGRLNTKDNLAKWGIVIEWKCILCKEKNETITRLFFECKISTELWGKIFLWQGIRRPVMTWRQELHWVVTKMKGKNINVKIYRMAFAGCDYYIWQERNLRVFQNN</sequence>
<evidence type="ECO:0000313" key="2">
    <source>
        <dbReference type="RefSeq" id="XP_075079368.1"/>
    </source>
</evidence>